<gene>
    <name evidence="2" type="ORF">B0A48_07566</name>
</gene>
<organism evidence="2 3">
    <name type="scientific">Cryoendolithus antarcticus</name>
    <dbReference type="NCBI Taxonomy" id="1507870"/>
    <lineage>
        <taxon>Eukaryota</taxon>
        <taxon>Fungi</taxon>
        <taxon>Dikarya</taxon>
        <taxon>Ascomycota</taxon>
        <taxon>Pezizomycotina</taxon>
        <taxon>Dothideomycetes</taxon>
        <taxon>Dothideomycetidae</taxon>
        <taxon>Cladosporiales</taxon>
        <taxon>Cladosporiaceae</taxon>
        <taxon>Cryoendolithus</taxon>
    </lineage>
</organism>
<dbReference type="AlphaFoldDB" id="A0A1V8T6M4"/>
<keyword evidence="3" id="KW-1185">Reference proteome</keyword>
<feature type="region of interest" description="Disordered" evidence="1">
    <location>
        <begin position="1"/>
        <end position="44"/>
    </location>
</feature>
<dbReference type="EMBL" id="NAJO01000015">
    <property type="protein sequence ID" value="OQO07000.1"/>
    <property type="molecule type" value="Genomic_DNA"/>
</dbReference>
<name>A0A1V8T6M4_9PEZI</name>
<dbReference type="Proteomes" id="UP000192596">
    <property type="component" value="Unassembled WGS sequence"/>
</dbReference>
<dbReference type="OrthoDB" id="4167490at2759"/>
<proteinExistence type="predicted"/>
<comment type="caution">
    <text evidence="2">The sequence shown here is derived from an EMBL/GenBank/DDBJ whole genome shotgun (WGS) entry which is preliminary data.</text>
</comment>
<reference evidence="3" key="1">
    <citation type="submission" date="2017-03" db="EMBL/GenBank/DDBJ databases">
        <title>Genomes of endolithic fungi from Antarctica.</title>
        <authorList>
            <person name="Coleine C."/>
            <person name="Masonjones S."/>
            <person name="Stajich J.E."/>
        </authorList>
    </citation>
    <scope>NUCLEOTIDE SEQUENCE [LARGE SCALE GENOMIC DNA]</scope>
    <source>
        <strain evidence="3">CCFEE 5527</strain>
    </source>
</reference>
<feature type="compositionally biased region" description="Polar residues" evidence="1">
    <location>
        <begin position="1"/>
        <end position="10"/>
    </location>
</feature>
<dbReference type="InParanoid" id="A0A1V8T6M4"/>
<accession>A0A1V8T6M4</accession>
<feature type="compositionally biased region" description="Low complexity" evidence="1">
    <location>
        <begin position="31"/>
        <end position="44"/>
    </location>
</feature>
<protein>
    <submittedName>
        <fullName evidence="2">Uncharacterized protein</fullName>
    </submittedName>
</protein>
<evidence type="ECO:0000313" key="3">
    <source>
        <dbReference type="Proteomes" id="UP000192596"/>
    </source>
</evidence>
<evidence type="ECO:0000313" key="2">
    <source>
        <dbReference type="EMBL" id="OQO07000.1"/>
    </source>
</evidence>
<sequence length="365" mass="40763">MAGKVTSNVQAGRITAAASSDGAGSKRKNRSASASRSSKYSGSANSVGIEPIINVDVPTKHAKKRPAQSQFELLPTELLQDIFVHSGNLDLPFASKRTLVQLSSRLLYGRITTMILVNEAVANRSSSPYCGTAVTRLLGARFFTFDFFETWVMEYRADHVVLARGADGFDYSFGEVISGMRAGFVYEIPQKLLRSPWTDSQIALLAKLGHYDLLPEPLSEYDPEWYAEMPAYTTVNEGLESAIAGQCVSAVKILVPYINWRAMEFFQIAIIDHGCVEDIVQTLANYVLDHFEMTMDCFMEEWPDYGDGKAPERPYCEINFRNKKLLSWAEAAKTSGDPKGAWLLDFMARSDRKVVELEAQLELRY</sequence>
<evidence type="ECO:0000256" key="1">
    <source>
        <dbReference type="SAM" id="MobiDB-lite"/>
    </source>
</evidence>